<reference evidence="1 2" key="1">
    <citation type="submission" date="2016-03" db="EMBL/GenBank/DDBJ databases">
        <title>Complete genome sequence of Thermococcus profundus strain DT5432.</title>
        <authorList>
            <person name="Oger P.M."/>
        </authorList>
    </citation>
    <scope>NUCLEOTIDE SEQUENCE [LARGE SCALE GENOMIC DNA]</scope>
    <source>
        <strain evidence="1 2">DT 5432</strain>
    </source>
</reference>
<sequence length="362" mass="40181">MASHDDIIILVSKGLFEEAVNLASEMGDPLEQADSFIDIALGAKGSHPELVQDLLAKALKLSKKVKDPQDKVYLKSRLAYAHAVLGNPELASELFDSAAEEIAKIKSDGERAVATAVLAYHLALAGFKDEGLDTFNEAFDMAISAEMDYRKKLDIITEIANLLEAAGDELNSSDAVGFYEIAYDIFDKLRISQRAADLEKKVELAKTTYHHGTPEIRSALLEGRYQFAVKTVEKTLKDPQDRFIAILEIAHWMKKMGALEYLEVLEEAFHLLERIGLSDSNVQRAAAILTEMGELERALRFAVDIKDPEKKDEALAAVALKLAERKDFTEARGVAGLISDPMLKARLSEEIARMEERARLEF</sequence>
<dbReference type="Gene3D" id="1.25.40.10">
    <property type="entry name" value="Tetratricopeptide repeat domain"/>
    <property type="match status" value="1"/>
</dbReference>
<dbReference type="KEGG" id="tprf:A3L09_00195"/>
<name>A0A2Z2MIE0_THEPR</name>
<dbReference type="InterPro" id="IPR011990">
    <property type="entry name" value="TPR-like_helical_dom_sf"/>
</dbReference>
<proteinExistence type="predicted"/>
<keyword evidence="2" id="KW-1185">Reference proteome</keyword>
<accession>A0A2Z2MIE0</accession>
<dbReference type="AlphaFoldDB" id="A0A2Z2MIE0"/>
<organism evidence="1 2">
    <name type="scientific">Thermococcus profundus</name>
    <dbReference type="NCBI Taxonomy" id="49899"/>
    <lineage>
        <taxon>Archaea</taxon>
        <taxon>Methanobacteriati</taxon>
        <taxon>Methanobacteriota</taxon>
        <taxon>Thermococci</taxon>
        <taxon>Thermococcales</taxon>
        <taxon>Thermococcaceae</taxon>
        <taxon>Thermococcus</taxon>
    </lineage>
</organism>
<evidence type="ECO:0000313" key="1">
    <source>
        <dbReference type="EMBL" id="ASJ03674.1"/>
    </source>
</evidence>
<gene>
    <name evidence="1" type="ORF">A3L09_00195</name>
</gene>
<dbReference type="OrthoDB" id="86142at2157"/>
<dbReference type="EMBL" id="CP014862">
    <property type="protein sequence ID" value="ASJ03674.1"/>
    <property type="molecule type" value="Genomic_DNA"/>
</dbReference>
<dbReference type="Proteomes" id="UP000250179">
    <property type="component" value="Chromosome"/>
</dbReference>
<protein>
    <recommendedName>
        <fullName evidence="3">Prenyltransferase</fullName>
    </recommendedName>
</protein>
<evidence type="ECO:0000313" key="2">
    <source>
        <dbReference type="Proteomes" id="UP000250179"/>
    </source>
</evidence>
<evidence type="ECO:0008006" key="3">
    <source>
        <dbReference type="Google" id="ProtNLM"/>
    </source>
</evidence>
<dbReference type="SUPFAM" id="SSF48452">
    <property type="entry name" value="TPR-like"/>
    <property type="match status" value="1"/>
</dbReference>